<organism evidence="9 10">
    <name type="scientific">Caldicellulosiruptor morganii</name>
    <dbReference type="NCBI Taxonomy" id="1387555"/>
    <lineage>
        <taxon>Bacteria</taxon>
        <taxon>Bacillati</taxon>
        <taxon>Bacillota</taxon>
        <taxon>Bacillota incertae sedis</taxon>
        <taxon>Caldicellulosiruptorales</taxon>
        <taxon>Caldicellulosiruptoraceae</taxon>
        <taxon>Caldicellulosiruptor</taxon>
    </lineage>
</organism>
<keyword evidence="6 7" id="KW-0472">Membrane</keyword>
<feature type="transmembrane region" description="Helical" evidence="7">
    <location>
        <begin position="224"/>
        <end position="243"/>
    </location>
</feature>
<dbReference type="PANTHER" id="PTHR42861">
    <property type="entry name" value="CALCIUM-TRANSPORTING ATPASE"/>
    <property type="match status" value="1"/>
</dbReference>
<dbReference type="PROSITE" id="PS00154">
    <property type="entry name" value="ATPASE_E1_E2"/>
    <property type="match status" value="1"/>
</dbReference>
<dbReference type="PRINTS" id="PR00121">
    <property type="entry name" value="NAKATPASE"/>
</dbReference>
<dbReference type="Gene3D" id="2.70.150.10">
    <property type="entry name" value="Calcium-transporting ATPase, cytoplasmic transduction domain A"/>
    <property type="match status" value="1"/>
</dbReference>
<dbReference type="InterPro" id="IPR023298">
    <property type="entry name" value="ATPase_P-typ_TM_dom_sf"/>
</dbReference>
<keyword evidence="10" id="KW-1185">Reference proteome</keyword>
<gene>
    <name evidence="9" type="ORF">OTK00_000943</name>
</gene>
<dbReference type="Gene3D" id="1.20.1110.10">
    <property type="entry name" value="Calcium-transporting ATPase, transmembrane domain"/>
    <property type="match status" value="1"/>
</dbReference>
<dbReference type="InterPro" id="IPR018303">
    <property type="entry name" value="ATPase_P-typ_P_site"/>
</dbReference>
<name>A0ABY7BRH2_9FIRM</name>
<dbReference type="InterPro" id="IPR001757">
    <property type="entry name" value="P_typ_ATPase"/>
</dbReference>
<evidence type="ECO:0000256" key="1">
    <source>
        <dbReference type="ARBA" id="ARBA00004141"/>
    </source>
</evidence>
<dbReference type="InterPro" id="IPR023214">
    <property type="entry name" value="HAD_sf"/>
</dbReference>
<evidence type="ECO:0000256" key="3">
    <source>
        <dbReference type="ARBA" id="ARBA00022741"/>
    </source>
</evidence>
<evidence type="ECO:0000256" key="4">
    <source>
        <dbReference type="ARBA" id="ARBA00022840"/>
    </source>
</evidence>
<dbReference type="PRINTS" id="PR00119">
    <property type="entry name" value="CATATPASE"/>
</dbReference>
<dbReference type="Gene3D" id="3.40.50.1000">
    <property type="entry name" value="HAD superfamily/HAD-like"/>
    <property type="match status" value="1"/>
</dbReference>
<dbReference type="InterPro" id="IPR004014">
    <property type="entry name" value="ATPase_P-typ_cation-transptr_N"/>
</dbReference>
<dbReference type="SMART" id="SM00831">
    <property type="entry name" value="Cation_ATPase_N"/>
    <property type="match status" value="1"/>
</dbReference>
<keyword evidence="5 7" id="KW-1133">Transmembrane helix</keyword>
<evidence type="ECO:0000259" key="8">
    <source>
        <dbReference type="SMART" id="SM00831"/>
    </source>
</evidence>
<evidence type="ECO:0000256" key="7">
    <source>
        <dbReference type="SAM" id="Phobius"/>
    </source>
</evidence>
<feature type="transmembrane region" description="Helical" evidence="7">
    <location>
        <begin position="249"/>
        <end position="277"/>
    </location>
</feature>
<dbReference type="InterPro" id="IPR059000">
    <property type="entry name" value="ATPase_P-type_domA"/>
</dbReference>
<feature type="domain" description="Cation-transporting P-type ATPase N-terminal" evidence="8">
    <location>
        <begin position="3"/>
        <end position="66"/>
    </location>
</feature>
<sequence>MVNKLLGSFEKGLSFQEAERNIKQFGLNEIKIEKSKRAFSIFLDQFKDILVVILALSTAVSFLLGEFLDAIVIFFLIILNGLLGFIQEFRAEKAIESLKNYVSYKAKVVRDGNLEEIETRFVTINNIVIVEEGDRIPADGILLRSFSLAVDESILTGESLPVEKDEKNENRLYMGTYVVKGKGIMKVTSIGLETKMGKIAKTLAEIEEEKTPLQRRLNQLGKQLALVCLSICAVIVILGILRRQNIYDMFMIGISLAVAAIPEGLPAVVTITLAVGVQRMAKKNALIRKLSAVETLGCVNIICSDKTGTLTDNLFV</sequence>
<keyword evidence="3" id="KW-0547">Nucleotide-binding</keyword>
<evidence type="ECO:0000256" key="5">
    <source>
        <dbReference type="ARBA" id="ARBA00022989"/>
    </source>
</evidence>
<dbReference type="InterPro" id="IPR008250">
    <property type="entry name" value="ATPase_P-typ_transduc_dom_A_sf"/>
</dbReference>
<dbReference type="SUPFAM" id="SSF81653">
    <property type="entry name" value="Calcium ATPase, transduction domain A"/>
    <property type="match status" value="1"/>
</dbReference>
<dbReference type="Pfam" id="PF00122">
    <property type="entry name" value="E1-E2_ATPase"/>
    <property type="match status" value="1"/>
</dbReference>
<comment type="subcellular location">
    <subcellularLocation>
        <location evidence="1">Membrane</location>
        <topology evidence="1">Multi-pass membrane protein</topology>
    </subcellularLocation>
</comment>
<protein>
    <submittedName>
        <fullName evidence="9">HAD-IC family P-type ATPase</fullName>
    </submittedName>
</protein>
<dbReference type="Pfam" id="PF00690">
    <property type="entry name" value="Cation_ATPase_N"/>
    <property type="match status" value="1"/>
</dbReference>
<evidence type="ECO:0000313" key="9">
    <source>
        <dbReference type="EMBL" id="WAM34706.1"/>
    </source>
</evidence>
<keyword evidence="2 7" id="KW-0812">Transmembrane</keyword>
<evidence type="ECO:0000256" key="2">
    <source>
        <dbReference type="ARBA" id="ARBA00022692"/>
    </source>
</evidence>
<evidence type="ECO:0000313" key="10">
    <source>
        <dbReference type="Proteomes" id="UP001164909"/>
    </source>
</evidence>
<dbReference type="RefSeq" id="WP_045170142.1">
    <property type="nucleotide sequence ID" value="NZ_CP113865.1"/>
</dbReference>
<feature type="transmembrane region" description="Helical" evidence="7">
    <location>
        <begin position="46"/>
        <end position="64"/>
    </location>
</feature>
<evidence type="ECO:0000256" key="6">
    <source>
        <dbReference type="ARBA" id="ARBA00023136"/>
    </source>
</evidence>
<reference evidence="9" key="1">
    <citation type="submission" date="2022-12" db="EMBL/GenBank/DDBJ databases">
        <authorList>
            <person name="Bing R.G."/>
            <person name="Willard D.J."/>
            <person name="Manesh M.J.H."/>
            <person name="Laemthong T."/>
            <person name="Crosby J.R."/>
            <person name="Kelly R.M."/>
        </authorList>
    </citation>
    <scope>NUCLEOTIDE SEQUENCE</scope>
    <source>
        <strain evidence="9">DSM 8990</strain>
    </source>
</reference>
<dbReference type="SUPFAM" id="SSF81665">
    <property type="entry name" value="Calcium ATPase, transmembrane domain M"/>
    <property type="match status" value="1"/>
</dbReference>
<accession>A0ABY7BRH2</accession>
<keyword evidence="4" id="KW-0067">ATP-binding</keyword>
<proteinExistence type="predicted"/>
<dbReference type="Proteomes" id="UP001164909">
    <property type="component" value="Chromosome"/>
</dbReference>
<dbReference type="NCBIfam" id="TIGR01494">
    <property type="entry name" value="ATPase_P-type"/>
    <property type="match status" value="1"/>
</dbReference>
<dbReference type="EMBL" id="CP113865">
    <property type="protein sequence ID" value="WAM34706.1"/>
    <property type="molecule type" value="Genomic_DNA"/>
</dbReference>